<feature type="compositionally biased region" description="Low complexity" evidence="1">
    <location>
        <begin position="64"/>
        <end position="80"/>
    </location>
</feature>
<dbReference type="AlphaFoldDB" id="A0A2H3BPA8"/>
<accession>A0A2H3BPA8</accession>
<reference evidence="3" key="1">
    <citation type="journal article" date="2017" name="Nat. Ecol. Evol.">
        <title>Genome expansion and lineage-specific genetic innovations in the forest pathogenic fungi Armillaria.</title>
        <authorList>
            <person name="Sipos G."/>
            <person name="Prasanna A.N."/>
            <person name="Walter M.C."/>
            <person name="O'Connor E."/>
            <person name="Balint B."/>
            <person name="Krizsan K."/>
            <person name="Kiss B."/>
            <person name="Hess J."/>
            <person name="Varga T."/>
            <person name="Slot J."/>
            <person name="Riley R."/>
            <person name="Boka B."/>
            <person name="Rigling D."/>
            <person name="Barry K."/>
            <person name="Lee J."/>
            <person name="Mihaltcheva S."/>
            <person name="LaButti K."/>
            <person name="Lipzen A."/>
            <person name="Waldron R."/>
            <person name="Moloney N.M."/>
            <person name="Sperisen C."/>
            <person name="Kredics L."/>
            <person name="Vagvoelgyi C."/>
            <person name="Patrignani A."/>
            <person name="Fitzpatrick D."/>
            <person name="Nagy I."/>
            <person name="Doyle S."/>
            <person name="Anderson J.B."/>
            <person name="Grigoriev I.V."/>
            <person name="Gueldener U."/>
            <person name="Muensterkoetter M."/>
            <person name="Nagy L.G."/>
        </authorList>
    </citation>
    <scope>NUCLEOTIDE SEQUENCE [LARGE SCALE GENOMIC DNA]</scope>
    <source>
        <strain evidence="3">28-4</strain>
    </source>
</reference>
<sequence>MLISCAHSQNCTCNENIAVLAVFHLCLYQRTPRCVSTPQPCDQNGTSLRAVDPAVPDWDLAPVTTPTPTIPSTTIKPTSTNESHTERWNPLVSHIHFKCLRHTNKAVCDNPLRSFETVTKYKPSLSASTVDYHRTENRTEYDREERVDADDMWGSNKTAIALNATYRDFVGPARRQPAGFSTISMGYDISKRKSISAGRRSG</sequence>
<evidence type="ECO:0000256" key="1">
    <source>
        <dbReference type="SAM" id="MobiDB-lite"/>
    </source>
</evidence>
<dbReference type="Proteomes" id="UP000218334">
    <property type="component" value="Unassembled WGS sequence"/>
</dbReference>
<gene>
    <name evidence="2" type="ORF">ARMSODRAFT_193310</name>
</gene>
<name>A0A2H3BPA8_9AGAR</name>
<feature type="region of interest" description="Disordered" evidence="1">
    <location>
        <begin position="63"/>
        <end position="84"/>
    </location>
</feature>
<keyword evidence="3" id="KW-1185">Reference proteome</keyword>
<proteinExistence type="predicted"/>
<evidence type="ECO:0000313" key="3">
    <source>
        <dbReference type="Proteomes" id="UP000218334"/>
    </source>
</evidence>
<dbReference type="EMBL" id="KZ293431">
    <property type="protein sequence ID" value="PBK68792.1"/>
    <property type="molecule type" value="Genomic_DNA"/>
</dbReference>
<protein>
    <submittedName>
        <fullName evidence="2">Uncharacterized protein</fullName>
    </submittedName>
</protein>
<organism evidence="2 3">
    <name type="scientific">Armillaria solidipes</name>
    <dbReference type="NCBI Taxonomy" id="1076256"/>
    <lineage>
        <taxon>Eukaryota</taxon>
        <taxon>Fungi</taxon>
        <taxon>Dikarya</taxon>
        <taxon>Basidiomycota</taxon>
        <taxon>Agaricomycotina</taxon>
        <taxon>Agaricomycetes</taxon>
        <taxon>Agaricomycetidae</taxon>
        <taxon>Agaricales</taxon>
        <taxon>Marasmiineae</taxon>
        <taxon>Physalacriaceae</taxon>
        <taxon>Armillaria</taxon>
    </lineage>
</organism>
<evidence type="ECO:0000313" key="2">
    <source>
        <dbReference type="EMBL" id="PBK68792.1"/>
    </source>
</evidence>